<dbReference type="Proteomes" id="UP000006049">
    <property type="component" value="Chromosome"/>
</dbReference>
<name>I3YZC4_AEQSU</name>
<proteinExistence type="predicted"/>
<dbReference type="EMBL" id="CP003280">
    <property type="protein sequence ID" value="AFL82342.1"/>
    <property type="molecule type" value="Genomic_DNA"/>
</dbReference>
<evidence type="ECO:0000313" key="2">
    <source>
        <dbReference type="EMBL" id="AFL82342.1"/>
    </source>
</evidence>
<keyword evidence="1" id="KW-0812">Transmembrane</keyword>
<accession>I3YZC4</accession>
<feature type="transmembrane region" description="Helical" evidence="1">
    <location>
        <begin position="7"/>
        <end position="39"/>
    </location>
</feature>
<dbReference type="AlphaFoldDB" id="I3YZC4"/>
<keyword evidence="1" id="KW-0472">Membrane</keyword>
<protein>
    <submittedName>
        <fullName evidence="2">Uncharacterized protein</fullName>
    </submittedName>
</protein>
<keyword evidence="3" id="KW-1185">Reference proteome</keyword>
<evidence type="ECO:0000313" key="3">
    <source>
        <dbReference type="Proteomes" id="UP000006049"/>
    </source>
</evidence>
<dbReference type="KEGG" id="asl:Aeqsu_2901"/>
<evidence type="ECO:0000256" key="1">
    <source>
        <dbReference type="SAM" id="Phobius"/>
    </source>
</evidence>
<dbReference type="PATRIC" id="fig|746697.3.peg.2953"/>
<sequence length="44" mass="4919">MKGSTKIYLMVAAAIVTIIGLITGWYLFIFLILPLGFLFKKANK</sequence>
<reference evidence="2 3" key="1">
    <citation type="submission" date="2012-06" db="EMBL/GenBank/DDBJ databases">
        <title>The complete genome of Aequorivita sublithincola DSM 14238.</title>
        <authorList>
            <consortium name="US DOE Joint Genome Institute (JGI-PGF)"/>
            <person name="Lucas S."/>
            <person name="Copeland A."/>
            <person name="Lapidus A."/>
            <person name="Goodwin L."/>
            <person name="Pitluck S."/>
            <person name="Peters L."/>
            <person name="Munk A.C.C."/>
            <person name="Kyrpides N."/>
            <person name="Mavromatis K."/>
            <person name="Pagani I."/>
            <person name="Ivanova N."/>
            <person name="Ovchinnikova G."/>
            <person name="Zeytun A."/>
            <person name="Detter J.C."/>
            <person name="Han C."/>
            <person name="Land M."/>
            <person name="Hauser L."/>
            <person name="Markowitz V."/>
            <person name="Cheng J.-F."/>
            <person name="Hugenholtz P."/>
            <person name="Woyke T."/>
            <person name="Wu D."/>
            <person name="Tindall B."/>
            <person name="Faehnrich R."/>
            <person name="Brambilla E."/>
            <person name="Klenk H.-P."/>
            <person name="Eisen J.A."/>
        </authorList>
    </citation>
    <scope>NUCLEOTIDE SEQUENCE [LARGE SCALE GENOMIC DNA]</scope>
    <source>
        <strain evidence="3">DSM 14238 / LMG 21431 / ACAM 643 / 9-3</strain>
    </source>
</reference>
<keyword evidence="1" id="KW-1133">Transmembrane helix</keyword>
<gene>
    <name evidence="2" type="ordered locus">Aeqsu_2901</name>
</gene>
<dbReference type="HOGENOM" id="CLU_216283_0_0_10"/>
<organism evidence="2 3">
    <name type="scientific">Aequorivita sublithincola (strain DSM 14238 / LMG 21431 / ACAM 643 / 9-3)</name>
    <dbReference type="NCBI Taxonomy" id="746697"/>
    <lineage>
        <taxon>Bacteria</taxon>
        <taxon>Pseudomonadati</taxon>
        <taxon>Bacteroidota</taxon>
        <taxon>Flavobacteriia</taxon>
        <taxon>Flavobacteriales</taxon>
        <taxon>Flavobacteriaceae</taxon>
        <taxon>Aequorivita</taxon>
    </lineage>
</organism>